<dbReference type="InterPro" id="IPR009057">
    <property type="entry name" value="Homeodomain-like_sf"/>
</dbReference>
<dbReference type="Pfam" id="PF04218">
    <property type="entry name" value="CENP-B_N"/>
    <property type="match status" value="1"/>
</dbReference>
<dbReference type="Proteomes" id="UP000550707">
    <property type="component" value="Unassembled WGS sequence"/>
</dbReference>
<dbReference type="Pfam" id="PF03184">
    <property type="entry name" value="DDE_1"/>
    <property type="match status" value="1"/>
</dbReference>
<keyword evidence="7" id="KW-1185">Reference proteome</keyword>
<feature type="compositionally biased region" description="Basic residues" evidence="4">
    <location>
        <begin position="565"/>
        <end position="578"/>
    </location>
</feature>
<dbReference type="Pfam" id="PF03221">
    <property type="entry name" value="HTH_Tnp_Tc5"/>
    <property type="match status" value="1"/>
</dbReference>
<dbReference type="GO" id="GO:0003677">
    <property type="term" value="F:DNA binding"/>
    <property type="evidence" value="ECO:0007669"/>
    <property type="project" value="UniProtKB-KW"/>
</dbReference>
<dbReference type="InterPro" id="IPR036397">
    <property type="entry name" value="RNaseH_sf"/>
</dbReference>
<dbReference type="PROSITE" id="PS51253">
    <property type="entry name" value="HTH_CENPB"/>
    <property type="match status" value="1"/>
</dbReference>
<evidence type="ECO:0000256" key="1">
    <source>
        <dbReference type="ARBA" id="ARBA00004123"/>
    </source>
</evidence>
<dbReference type="InterPro" id="IPR050863">
    <property type="entry name" value="CenT-Element_Derived"/>
</dbReference>
<dbReference type="Gene3D" id="3.30.420.10">
    <property type="entry name" value="Ribonuclease H-like superfamily/Ribonuclease H"/>
    <property type="match status" value="1"/>
</dbReference>
<evidence type="ECO:0000313" key="6">
    <source>
        <dbReference type="EMBL" id="KAF6463386.1"/>
    </source>
</evidence>
<feature type="compositionally biased region" description="Basic and acidic residues" evidence="4">
    <location>
        <begin position="548"/>
        <end position="557"/>
    </location>
</feature>
<evidence type="ECO:0000313" key="7">
    <source>
        <dbReference type="Proteomes" id="UP000550707"/>
    </source>
</evidence>
<accession>A0A7J8GTS3</accession>
<dbReference type="GO" id="GO:0005634">
    <property type="term" value="C:nucleus"/>
    <property type="evidence" value="ECO:0007669"/>
    <property type="project" value="UniProtKB-SubCell"/>
</dbReference>
<evidence type="ECO:0000256" key="4">
    <source>
        <dbReference type="SAM" id="MobiDB-lite"/>
    </source>
</evidence>
<organism evidence="6 7">
    <name type="scientific">Molossus molossus</name>
    <name type="common">Pallas' mastiff bat</name>
    <name type="synonym">Vespertilio molossus</name>
    <dbReference type="NCBI Taxonomy" id="27622"/>
    <lineage>
        <taxon>Eukaryota</taxon>
        <taxon>Metazoa</taxon>
        <taxon>Chordata</taxon>
        <taxon>Craniata</taxon>
        <taxon>Vertebrata</taxon>
        <taxon>Euteleostomi</taxon>
        <taxon>Mammalia</taxon>
        <taxon>Eutheria</taxon>
        <taxon>Laurasiatheria</taxon>
        <taxon>Chiroptera</taxon>
        <taxon>Yangochiroptera</taxon>
        <taxon>Molossidae</taxon>
        <taxon>Molossus</taxon>
    </lineage>
</organism>
<name>A0A7J8GTS3_MOLMO</name>
<gene>
    <name evidence="6" type="ORF">HJG59_018146</name>
</gene>
<keyword evidence="2" id="KW-0238">DNA-binding</keyword>
<sequence>MGPKKVSDSSKVKRKVVRTTIELKKEIIAKYDRGVRVSDLAIEYGMAKSTISTILKHKEAIKSADVAKGVKVLTKQRSQTIEEVEKLLLIWINEKQLAGDSISEAMICEKAKMLHADLLKDTPGKSAESDSFKASRGWFHKFKKRSGIHGVVRHGEAASSNKVAADNFVTEFQEYVEAEGFVPQQVFSCDETGLFWKKMPKRTYITQEEKSLPGHKPMKDRLTLLLCGNASGDFKLKPLLVYHSENPRVFKKNNVMKNKLNVMWRANSKAWVTRQFFIEWIHEVFAPSVKKYLWEKQLPLRALLVMDKAPAHPPGWEAELAEEYSFITVRFLPPYTTPVLQPMGQQVISNFKELYTKALFQRCFEVTSETNLTLREFWKEHFNILTCLRLIDKAWGEVSSRTMQSAWKKLWPECPAERDSQDFEDEPMSVVEDIVTLGKAMGLEVDGEDVEDLVEDHSTELTTGELQDLQREQRQMAAEELSSEEGREDVPTSLIKGMLGKWGEMQNFIEKYHPDREVASRAINLFNDNAMFHFRQVLKRRQKQSLDRFLVRQRPSEPEASSSGAKRRKRKNPRRTAP</sequence>
<protein>
    <submittedName>
        <fullName evidence="6">Tigger transposable element derived 1</fullName>
    </submittedName>
</protein>
<evidence type="ECO:0000259" key="5">
    <source>
        <dbReference type="PROSITE" id="PS51253"/>
    </source>
</evidence>
<proteinExistence type="predicted"/>
<feature type="domain" description="HTH CENPB-type" evidence="5">
    <location>
        <begin position="72"/>
        <end position="152"/>
    </location>
</feature>
<feature type="region of interest" description="Disordered" evidence="4">
    <location>
        <begin position="548"/>
        <end position="578"/>
    </location>
</feature>
<dbReference type="AlphaFoldDB" id="A0A7J8GTS3"/>
<dbReference type="InterPro" id="IPR006600">
    <property type="entry name" value="HTH_CenpB_DNA-bd_dom"/>
</dbReference>
<dbReference type="InterPro" id="IPR004875">
    <property type="entry name" value="DDE_SF_endonuclease_dom"/>
</dbReference>
<comment type="subcellular location">
    <subcellularLocation>
        <location evidence="1">Nucleus</location>
    </subcellularLocation>
</comment>
<dbReference type="Gene3D" id="1.10.10.60">
    <property type="entry name" value="Homeodomain-like"/>
    <property type="match status" value="2"/>
</dbReference>
<dbReference type="PANTHER" id="PTHR19303">
    <property type="entry name" value="TRANSPOSON"/>
    <property type="match status" value="1"/>
</dbReference>
<evidence type="ECO:0000256" key="2">
    <source>
        <dbReference type="ARBA" id="ARBA00023125"/>
    </source>
</evidence>
<keyword evidence="3" id="KW-0539">Nucleus</keyword>
<comment type="caution">
    <text evidence="6">The sequence shown here is derived from an EMBL/GenBank/DDBJ whole genome shotgun (WGS) entry which is preliminary data.</text>
</comment>
<dbReference type="SUPFAM" id="SSF46689">
    <property type="entry name" value="Homeodomain-like"/>
    <property type="match status" value="2"/>
</dbReference>
<dbReference type="InParanoid" id="A0A7J8GTS3"/>
<dbReference type="PANTHER" id="PTHR19303:SF27">
    <property type="entry name" value="HTH CENPB-TYPE DOMAIN-CONTAINING PROTEIN"/>
    <property type="match status" value="1"/>
</dbReference>
<dbReference type="EMBL" id="JACASF010000008">
    <property type="protein sequence ID" value="KAF6463386.1"/>
    <property type="molecule type" value="Genomic_DNA"/>
</dbReference>
<reference evidence="6 7" key="1">
    <citation type="journal article" date="2020" name="Nature">
        <title>Six reference-quality genomes reveal evolution of bat adaptations.</title>
        <authorList>
            <person name="Jebb D."/>
            <person name="Huang Z."/>
            <person name="Pippel M."/>
            <person name="Hughes G.M."/>
            <person name="Lavrichenko K."/>
            <person name="Devanna P."/>
            <person name="Winkler S."/>
            <person name="Jermiin L.S."/>
            <person name="Skirmuntt E.C."/>
            <person name="Katzourakis A."/>
            <person name="Burkitt-Gray L."/>
            <person name="Ray D.A."/>
            <person name="Sullivan K.A.M."/>
            <person name="Roscito J.G."/>
            <person name="Kirilenko B.M."/>
            <person name="Davalos L.M."/>
            <person name="Corthals A.P."/>
            <person name="Power M.L."/>
            <person name="Jones G."/>
            <person name="Ransome R.D."/>
            <person name="Dechmann D.K.N."/>
            <person name="Locatelli A.G."/>
            <person name="Puechmaille S.J."/>
            <person name="Fedrigo O."/>
            <person name="Jarvis E.D."/>
            <person name="Hiller M."/>
            <person name="Vernes S.C."/>
            <person name="Myers E.W."/>
            <person name="Teeling E.C."/>
        </authorList>
    </citation>
    <scope>NUCLEOTIDE SEQUENCE [LARGE SCALE GENOMIC DNA]</scope>
    <source>
        <strain evidence="6">MMolMol1</strain>
        <tissue evidence="6">Muscle</tissue>
    </source>
</reference>
<dbReference type="InterPro" id="IPR007889">
    <property type="entry name" value="HTH_Psq"/>
</dbReference>
<dbReference type="SMART" id="SM00674">
    <property type="entry name" value="CENPB"/>
    <property type="match status" value="1"/>
</dbReference>
<evidence type="ECO:0000256" key="3">
    <source>
        <dbReference type="ARBA" id="ARBA00023242"/>
    </source>
</evidence>